<evidence type="ECO:0000313" key="2">
    <source>
        <dbReference type="EMBL" id="KAK3097103.1"/>
    </source>
</evidence>
<comment type="caution">
    <text evidence="2">The sequence shown here is derived from an EMBL/GenBank/DDBJ whole genome shotgun (WGS) entry which is preliminary data.</text>
</comment>
<evidence type="ECO:0000313" key="3">
    <source>
        <dbReference type="Proteomes" id="UP001186944"/>
    </source>
</evidence>
<dbReference type="PANTHER" id="PTHR34203">
    <property type="entry name" value="METHYLTRANSFERASE, FKBM FAMILY PROTEIN"/>
    <property type="match status" value="1"/>
</dbReference>
<dbReference type="Pfam" id="PF05050">
    <property type="entry name" value="Methyltransf_21"/>
    <property type="match status" value="2"/>
</dbReference>
<dbReference type="PANTHER" id="PTHR34203:SF15">
    <property type="entry name" value="SLL1173 PROTEIN"/>
    <property type="match status" value="1"/>
</dbReference>
<dbReference type="InterPro" id="IPR006342">
    <property type="entry name" value="FkbM_mtfrase"/>
</dbReference>
<organism evidence="2 3">
    <name type="scientific">Pinctada imbricata</name>
    <name type="common">Atlantic pearl-oyster</name>
    <name type="synonym">Pinctada martensii</name>
    <dbReference type="NCBI Taxonomy" id="66713"/>
    <lineage>
        <taxon>Eukaryota</taxon>
        <taxon>Metazoa</taxon>
        <taxon>Spiralia</taxon>
        <taxon>Lophotrochozoa</taxon>
        <taxon>Mollusca</taxon>
        <taxon>Bivalvia</taxon>
        <taxon>Autobranchia</taxon>
        <taxon>Pteriomorphia</taxon>
        <taxon>Pterioida</taxon>
        <taxon>Pterioidea</taxon>
        <taxon>Pteriidae</taxon>
        <taxon>Pinctada</taxon>
    </lineage>
</organism>
<reference evidence="2" key="1">
    <citation type="submission" date="2019-08" db="EMBL/GenBank/DDBJ databases">
        <title>The improved chromosome-level genome for the pearl oyster Pinctada fucata martensii using PacBio sequencing and Hi-C.</title>
        <authorList>
            <person name="Zheng Z."/>
        </authorList>
    </citation>
    <scope>NUCLEOTIDE SEQUENCE</scope>
    <source>
        <strain evidence="2">ZZ-2019</strain>
        <tissue evidence="2">Adductor muscle</tissue>
    </source>
</reference>
<protein>
    <recommendedName>
        <fullName evidence="1">Methyltransferase FkbM domain-containing protein</fullName>
    </recommendedName>
</protein>
<evidence type="ECO:0000259" key="1">
    <source>
        <dbReference type="Pfam" id="PF05050"/>
    </source>
</evidence>
<accession>A0AA88Y303</accession>
<proteinExistence type="predicted"/>
<sequence>MHKTDGRDGYVTIWTNNNMESYTDCRLNKSIVRDKVKYSLTDSVNHDKLILFGYKDWDTISRKVKLNGHFEPQIDRIIHYILSKNPAAIFLDVGANIGIRSLQVAKRGIIVVAVEALTLNVAHFCESIYANGLENKITIVRNALAERRQFVRMGKFRNSMGASFVADDKDVMSARKGSIMGTFDENIRAITFDDLLQVSSIKDSDKIVIKLDIEGYEAHALKGASEFFTIKDIVAVVMEWRWHRGQKSAEDIFSFFDRHHFKCLQFQFERGVEQNGNFEPQIDKVIYYFLKRNPTALFIDLGANIGVRSLQVAKYGRKVIAVEALLENVYRLCRSIKDSNVSDEVRVIHNAIAERQKTVQIGRYAGCMGCSFVTDDKDVFQSRKKKMEGLFEEKIPAVTLDDLLQLEDVQSSNSIFMKMDIEGYEHHVFDGAGEFFRTKDVIGIIMEWTWHKGLDSGLHIFEFMKKNNFLPFMFNEHGDKYDLLNG</sequence>
<dbReference type="Proteomes" id="UP001186944">
    <property type="component" value="Unassembled WGS sequence"/>
</dbReference>
<dbReference type="SUPFAM" id="SSF53335">
    <property type="entry name" value="S-adenosyl-L-methionine-dependent methyltransferases"/>
    <property type="match status" value="2"/>
</dbReference>
<dbReference type="InterPro" id="IPR052514">
    <property type="entry name" value="SAM-dependent_MTase"/>
</dbReference>
<gene>
    <name evidence="2" type="ORF">FSP39_006356</name>
</gene>
<dbReference type="EMBL" id="VSWD01000007">
    <property type="protein sequence ID" value="KAK3097103.1"/>
    <property type="molecule type" value="Genomic_DNA"/>
</dbReference>
<name>A0AA88Y303_PINIB</name>
<keyword evidence="3" id="KW-1185">Reference proteome</keyword>
<feature type="domain" description="Methyltransferase FkbM" evidence="1">
    <location>
        <begin position="92"/>
        <end position="262"/>
    </location>
</feature>
<dbReference type="NCBIfam" id="TIGR01444">
    <property type="entry name" value="fkbM_fam"/>
    <property type="match status" value="2"/>
</dbReference>
<dbReference type="InterPro" id="IPR029063">
    <property type="entry name" value="SAM-dependent_MTases_sf"/>
</dbReference>
<dbReference type="AlphaFoldDB" id="A0AA88Y303"/>
<dbReference type="Gene3D" id="3.40.50.150">
    <property type="entry name" value="Vaccinia Virus protein VP39"/>
    <property type="match status" value="2"/>
</dbReference>
<feature type="domain" description="Methyltransferase FkbM" evidence="1">
    <location>
        <begin position="300"/>
        <end position="469"/>
    </location>
</feature>